<dbReference type="Proteomes" id="UP000594454">
    <property type="component" value="Chromosome 2"/>
</dbReference>
<feature type="region of interest" description="Disordered" evidence="4">
    <location>
        <begin position="1"/>
        <end position="44"/>
    </location>
</feature>
<dbReference type="FunCoup" id="A0A7R8UJI5">
    <property type="interactions" value="1877"/>
</dbReference>
<dbReference type="OMA" id="NIKTGGM"/>
<sequence length="295" mass="33713">MSEDETKSGSQSGGIISFKRVNKKKLRQRKKSSDEESGGDDTEAQILAKLEETKERQKLRSRPHGVSVVGLALGKKLAPEEEVAIKDPFNVKTGGMVNMQALKSGKMKEADDPYDVGIGTQFSAETNKRDEDEEMMKYIEQQLQKRKGIKTEEKTAELENERKYMTPEEAALYSLPDHLRQSSSNRSEEMLSNQMLNGIPEVDLGIEAKIKNIEATEEAKQKLLRDQKNKKDGPSQFVPTNMAVNFMQHNRFNIEETEAKKRKKEDDDDGAKSANIKKATDDYYYDKFKKQFRRY</sequence>
<proteinExistence type="inferred from homology"/>
<feature type="compositionally biased region" description="Polar residues" evidence="4">
    <location>
        <begin position="181"/>
        <end position="191"/>
    </location>
</feature>
<dbReference type="InParanoid" id="A0A7R8UJI5"/>
<organism evidence="5 6">
    <name type="scientific">Hermetia illucens</name>
    <name type="common">Black soldier fly</name>
    <dbReference type="NCBI Taxonomy" id="343691"/>
    <lineage>
        <taxon>Eukaryota</taxon>
        <taxon>Metazoa</taxon>
        <taxon>Ecdysozoa</taxon>
        <taxon>Arthropoda</taxon>
        <taxon>Hexapoda</taxon>
        <taxon>Insecta</taxon>
        <taxon>Pterygota</taxon>
        <taxon>Neoptera</taxon>
        <taxon>Endopterygota</taxon>
        <taxon>Diptera</taxon>
        <taxon>Brachycera</taxon>
        <taxon>Stratiomyomorpha</taxon>
        <taxon>Stratiomyidae</taxon>
        <taxon>Hermetiinae</taxon>
        <taxon>Hermetia</taxon>
    </lineage>
</organism>
<evidence type="ECO:0000256" key="4">
    <source>
        <dbReference type="SAM" id="MobiDB-lite"/>
    </source>
</evidence>
<reference evidence="5 6" key="1">
    <citation type="submission" date="2020-11" db="EMBL/GenBank/DDBJ databases">
        <authorList>
            <person name="Wallbank WR R."/>
            <person name="Pardo Diaz C."/>
            <person name="Kozak K."/>
            <person name="Martin S."/>
            <person name="Jiggins C."/>
            <person name="Moest M."/>
            <person name="Warren A I."/>
            <person name="Generalovic N T."/>
            <person name="Byers J.R.P. K."/>
            <person name="Montejo-Kovacevich G."/>
            <person name="Yen C E."/>
        </authorList>
    </citation>
    <scope>NUCLEOTIDE SEQUENCE [LARGE SCALE GENOMIC DNA]</scope>
</reference>
<keyword evidence="6" id="KW-1185">Reference proteome</keyword>
<dbReference type="PANTHER" id="PTHR13486">
    <property type="entry name" value="TELOMERE LENGTH AND SILENCING PROTEIN 1 TLS1 FAMILY MEMBER"/>
    <property type="match status" value="1"/>
</dbReference>
<name>A0A7R8UJI5_HERIL</name>
<feature type="compositionally biased region" description="Basic residues" evidence="4">
    <location>
        <begin position="20"/>
        <end position="30"/>
    </location>
</feature>
<evidence type="ECO:0000313" key="6">
    <source>
        <dbReference type="Proteomes" id="UP000594454"/>
    </source>
</evidence>
<evidence type="ECO:0000256" key="1">
    <source>
        <dbReference type="ARBA" id="ARBA00004123"/>
    </source>
</evidence>
<feature type="compositionally biased region" description="Basic and acidic residues" evidence="4">
    <location>
        <begin position="149"/>
        <end position="166"/>
    </location>
</feature>
<accession>A0A7R8UJI5</accession>
<dbReference type="OrthoDB" id="5627at2759"/>
<feature type="region of interest" description="Disordered" evidence="4">
    <location>
        <begin position="144"/>
        <end position="191"/>
    </location>
</feature>
<dbReference type="EMBL" id="LR899010">
    <property type="protein sequence ID" value="CAD7082001.1"/>
    <property type="molecule type" value="Genomic_DNA"/>
</dbReference>
<keyword evidence="3" id="KW-0539">Nucleus</keyword>
<feature type="region of interest" description="Disordered" evidence="4">
    <location>
        <begin position="105"/>
        <end position="132"/>
    </location>
</feature>
<dbReference type="AlphaFoldDB" id="A0A7R8UJI5"/>
<evidence type="ECO:0000256" key="3">
    <source>
        <dbReference type="ARBA" id="ARBA00023242"/>
    </source>
</evidence>
<evidence type="ECO:0000313" key="5">
    <source>
        <dbReference type="EMBL" id="CAD7082001.1"/>
    </source>
</evidence>
<dbReference type="InterPro" id="IPR010756">
    <property type="entry name" value="Tls1-like"/>
</dbReference>
<feature type="region of interest" description="Disordered" evidence="4">
    <location>
        <begin position="245"/>
        <end position="276"/>
    </location>
</feature>
<protein>
    <recommendedName>
        <fullName evidence="7">Telomere length and silencing protein 1 homolog</fullName>
    </recommendedName>
</protein>
<dbReference type="GO" id="GO:0000398">
    <property type="term" value="P:mRNA splicing, via spliceosome"/>
    <property type="evidence" value="ECO:0007669"/>
    <property type="project" value="TreeGrafter"/>
</dbReference>
<gene>
    <name evidence="5" type="ORF">HERILL_LOCUS5072</name>
</gene>
<evidence type="ECO:0000256" key="2">
    <source>
        <dbReference type="ARBA" id="ARBA00007643"/>
    </source>
</evidence>
<dbReference type="GO" id="GO:0005681">
    <property type="term" value="C:spliceosomal complex"/>
    <property type="evidence" value="ECO:0007669"/>
    <property type="project" value="TreeGrafter"/>
</dbReference>
<comment type="subcellular location">
    <subcellularLocation>
        <location evidence="1">Nucleus</location>
    </subcellularLocation>
</comment>
<comment type="similarity">
    <text evidence="2">Belongs to the TLS1 family.</text>
</comment>
<evidence type="ECO:0008006" key="7">
    <source>
        <dbReference type="Google" id="ProtNLM"/>
    </source>
</evidence>
<dbReference type="Pfam" id="PF07052">
    <property type="entry name" value="Hep_59"/>
    <property type="match status" value="1"/>
</dbReference>
<dbReference type="PANTHER" id="PTHR13486:SF2">
    <property type="entry name" value="SPLICING FACTOR C9ORF78"/>
    <property type="match status" value="1"/>
</dbReference>